<keyword evidence="3" id="KW-1185">Reference proteome</keyword>
<dbReference type="PROSITE" id="PS50181">
    <property type="entry name" value="FBOX"/>
    <property type="match status" value="1"/>
</dbReference>
<feature type="domain" description="F-box" evidence="1">
    <location>
        <begin position="87"/>
        <end position="132"/>
    </location>
</feature>
<name>A0A6A4GVL1_9AGAR</name>
<sequence length="286" mass="33191">MRRSEQYRKDTWAKYKQESNRRTYVMYRGLEVCPNSLCLFPWTKPNEFHRSHDTIILVTQIIGERYRSGSFNFLLHLEPSPTMPSEPISLLDFPNELLYKIIDLLEPLDVQMLSIFVSKLGPLIDPTLYATVEIKLFNDSIRFICNENLVIPTKSQLQYTRSLFITTDQPYYPDNKLGPTKQWKDRINLLALFGHKAKKAEKPLSNLRDVILSLDKVTFVRWTLPYVGPALGDSFPNGTGLNFDSILKLLAGLPSLDTFTSHSTYTTFIRFICRRIPDLDLRIFMV</sequence>
<dbReference type="InterPro" id="IPR001810">
    <property type="entry name" value="F-box_dom"/>
</dbReference>
<dbReference type="EMBL" id="ML769678">
    <property type="protein sequence ID" value="KAE9389889.1"/>
    <property type="molecule type" value="Genomic_DNA"/>
</dbReference>
<gene>
    <name evidence="2" type="ORF">BT96DRAFT_946545</name>
</gene>
<accession>A0A6A4GVL1</accession>
<evidence type="ECO:0000259" key="1">
    <source>
        <dbReference type="PROSITE" id="PS50181"/>
    </source>
</evidence>
<evidence type="ECO:0000313" key="2">
    <source>
        <dbReference type="EMBL" id="KAE9389889.1"/>
    </source>
</evidence>
<dbReference type="AlphaFoldDB" id="A0A6A4GVL1"/>
<reference evidence="2" key="1">
    <citation type="journal article" date="2019" name="Environ. Microbiol.">
        <title>Fungal ecological strategies reflected in gene transcription - a case study of two litter decomposers.</title>
        <authorList>
            <person name="Barbi F."/>
            <person name="Kohler A."/>
            <person name="Barry K."/>
            <person name="Baskaran P."/>
            <person name="Daum C."/>
            <person name="Fauchery L."/>
            <person name="Ihrmark K."/>
            <person name="Kuo A."/>
            <person name="LaButti K."/>
            <person name="Lipzen A."/>
            <person name="Morin E."/>
            <person name="Grigoriev I.V."/>
            <person name="Henrissat B."/>
            <person name="Lindahl B."/>
            <person name="Martin F."/>
        </authorList>
    </citation>
    <scope>NUCLEOTIDE SEQUENCE</scope>
    <source>
        <strain evidence="2">JB14</strain>
    </source>
</reference>
<evidence type="ECO:0000313" key="3">
    <source>
        <dbReference type="Proteomes" id="UP000799118"/>
    </source>
</evidence>
<protein>
    <recommendedName>
        <fullName evidence="1">F-box domain-containing protein</fullName>
    </recommendedName>
</protein>
<dbReference type="Proteomes" id="UP000799118">
    <property type="component" value="Unassembled WGS sequence"/>
</dbReference>
<proteinExistence type="predicted"/>
<organism evidence="2 3">
    <name type="scientific">Gymnopus androsaceus JB14</name>
    <dbReference type="NCBI Taxonomy" id="1447944"/>
    <lineage>
        <taxon>Eukaryota</taxon>
        <taxon>Fungi</taxon>
        <taxon>Dikarya</taxon>
        <taxon>Basidiomycota</taxon>
        <taxon>Agaricomycotina</taxon>
        <taxon>Agaricomycetes</taxon>
        <taxon>Agaricomycetidae</taxon>
        <taxon>Agaricales</taxon>
        <taxon>Marasmiineae</taxon>
        <taxon>Omphalotaceae</taxon>
        <taxon>Gymnopus</taxon>
    </lineage>
</organism>